<dbReference type="GO" id="GO:0019005">
    <property type="term" value="C:SCF ubiquitin ligase complex"/>
    <property type="evidence" value="ECO:0007669"/>
    <property type="project" value="TreeGrafter"/>
</dbReference>
<dbReference type="EMBL" id="LSRQ01004444">
    <property type="protein sequence ID" value="OAY69407.1"/>
    <property type="molecule type" value="Genomic_DNA"/>
</dbReference>
<dbReference type="InterPro" id="IPR032675">
    <property type="entry name" value="LRR_dom_sf"/>
</dbReference>
<dbReference type="FunFam" id="3.80.10.10:FF:002365">
    <property type="entry name" value="F-box and leucine-rich repeat protein 13"/>
    <property type="match status" value="1"/>
</dbReference>
<dbReference type="Proteomes" id="UP000092600">
    <property type="component" value="Unassembled WGS sequence"/>
</dbReference>
<gene>
    <name evidence="1" type="ORF">ACMD2_01009</name>
</gene>
<sequence length="509" mass="56044">MKPISNYSPFESEECGGGSKEIFFSFKEGFFIRVTIFSMEDLPEPLLLDITKRLTRTSDRNSLSLASKRLHAFDAEQREFIRVGCGLHPATDALTSLCIRFPNLTKVEIVYSGWMSHLGKQIDNRGLLALSSHCPALADLTLSFCSFVSDAGLGHLASCKKLTSLELNFAPAISSNGVLSVVVGCKSLSALRLVRCMKVNGVGWLEYVGKFGSLKELAIKNCRAVGEDDLIKLGTGWNELERFEFEMDSCYRCPKVYDLSAASDGFPECRIQCENLTELRLTNCVVEPGRVLSHLLGSCDRALEKLRLETCIGTRDRDMIALSRSSKNLRSIALRLPLQYLSPCPVSNASTRLLTDDSLIAFASECSMLEEVELSFVGGDFPNFCCFTPKGISTLIQSCPIRVLVLNNACFFDDAGMEALVSAAFLETLELAQCQEVSDVGMRRVVDFPRLAHLRLCRCLGVTDLGLKAAVDSKKLESLVVEDCPQISEEGVRGAARSVSYAQDSAWLY</sequence>
<dbReference type="STRING" id="4615.A0A199UX59"/>
<dbReference type="PANTHER" id="PTHR13318">
    <property type="entry name" value="PARTNER OF PAIRED, ISOFORM B-RELATED"/>
    <property type="match status" value="1"/>
</dbReference>
<protein>
    <submittedName>
        <fullName evidence="1">F-box/LRR-repeat protein 14</fullName>
    </submittedName>
</protein>
<organism evidence="1 2">
    <name type="scientific">Ananas comosus</name>
    <name type="common">Pineapple</name>
    <name type="synonym">Ananas ananas</name>
    <dbReference type="NCBI Taxonomy" id="4615"/>
    <lineage>
        <taxon>Eukaryota</taxon>
        <taxon>Viridiplantae</taxon>
        <taxon>Streptophyta</taxon>
        <taxon>Embryophyta</taxon>
        <taxon>Tracheophyta</taxon>
        <taxon>Spermatophyta</taxon>
        <taxon>Magnoliopsida</taxon>
        <taxon>Liliopsida</taxon>
        <taxon>Poales</taxon>
        <taxon>Bromeliaceae</taxon>
        <taxon>Bromelioideae</taxon>
        <taxon>Ananas</taxon>
    </lineage>
</organism>
<reference evidence="1 2" key="1">
    <citation type="journal article" date="2016" name="DNA Res.">
        <title>The draft genome of MD-2 pineapple using hybrid error correction of long reads.</title>
        <authorList>
            <person name="Redwan R.M."/>
            <person name="Saidin A."/>
            <person name="Kumar S.V."/>
        </authorList>
    </citation>
    <scope>NUCLEOTIDE SEQUENCE [LARGE SCALE GENOMIC DNA]</scope>
    <source>
        <strain evidence="2">cv. MD2</strain>
        <tissue evidence="1">Leaf</tissue>
    </source>
</reference>
<dbReference type="GO" id="GO:0031146">
    <property type="term" value="P:SCF-dependent proteasomal ubiquitin-dependent protein catabolic process"/>
    <property type="evidence" value="ECO:0007669"/>
    <property type="project" value="TreeGrafter"/>
</dbReference>
<dbReference type="SMART" id="SM00367">
    <property type="entry name" value="LRR_CC"/>
    <property type="match status" value="5"/>
</dbReference>
<comment type="caution">
    <text evidence="1">The sequence shown here is derived from an EMBL/GenBank/DDBJ whole genome shotgun (WGS) entry which is preliminary data.</text>
</comment>
<name>A0A199UX59_ANACO</name>
<dbReference type="InterPro" id="IPR006553">
    <property type="entry name" value="Leu-rich_rpt_Cys-con_subtyp"/>
</dbReference>
<dbReference type="Gene3D" id="3.80.10.10">
    <property type="entry name" value="Ribonuclease Inhibitor"/>
    <property type="match status" value="2"/>
</dbReference>
<dbReference type="FunFam" id="1.20.1280.50:FF:000023">
    <property type="entry name" value="F-box/LRR-repeat protein 4"/>
    <property type="match status" value="1"/>
</dbReference>
<dbReference type="AlphaFoldDB" id="A0A199UX59"/>
<feature type="non-terminal residue" evidence="1">
    <location>
        <position position="509"/>
    </location>
</feature>
<dbReference type="PANTHER" id="PTHR13318:SF182">
    <property type="entry name" value="F-BOX_LRR-REPEAT PROTEIN 14"/>
    <property type="match status" value="1"/>
</dbReference>
<proteinExistence type="predicted"/>
<evidence type="ECO:0000313" key="2">
    <source>
        <dbReference type="Proteomes" id="UP000092600"/>
    </source>
</evidence>
<evidence type="ECO:0000313" key="1">
    <source>
        <dbReference type="EMBL" id="OAY69407.1"/>
    </source>
</evidence>
<dbReference type="SUPFAM" id="SSF52047">
    <property type="entry name" value="RNI-like"/>
    <property type="match status" value="1"/>
</dbReference>
<dbReference type="FunFam" id="3.80.10.10:FF:000690">
    <property type="entry name" value="F-box/LRR-repeat protein 14"/>
    <property type="match status" value="1"/>
</dbReference>
<accession>A0A199UX59</accession>